<dbReference type="PANTHER" id="PTHR12639">
    <property type="entry name" value="VITAMIN K-DEPENDENT GAMMA-CARBOXYLASE"/>
    <property type="match status" value="1"/>
</dbReference>
<evidence type="ECO:0000259" key="2">
    <source>
        <dbReference type="Pfam" id="PF05090"/>
    </source>
</evidence>
<feature type="domain" description="HTTM" evidence="2">
    <location>
        <begin position="28"/>
        <end position="73"/>
    </location>
</feature>
<evidence type="ECO:0000256" key="1">
    <source>
        <dbReference type="SAM" id="MobiDB-lite"/>
    </source>
</evidence>
<feature type="region of interest" description="Disordered" evidence="1">
    <location>
        <begin position="1"/>
        <end position="20"/>
    </location>
</feature>
<dbReference type="Proteomes" id="UP000694555">
    <property type="component" value="Unplaced"/>
</dbReference>
<sequence length="75" mass="8169">VLPDTRVPLPRGGGVSRLLTAPPGPPAGLLMALDVPQERGLGHLDQRFLDGLEVCRFPLLPFLQPLPLDWMYLGT</sequence>
<dbReference type="AlphaFoldDB" id="A0A8C0B4Z2"/>
<organism evidence="3 4">
    <name type="scientific">Buteo japonicus</name>
    <dbReference type="NCBI Taxonomy" id="224669"/>
    <lineage>
        <taxon>Eukaryota</taxon>
        <taxon>Metazoa</taxon>
        <taxon>Chordata</taxon>
        <taxon>Craniata</taxon>
        <taxon>Vertebrata</taxon>
        <taxon>Euteleostomi</taxon>
        <taxon>Archelosauria</taxon>
        <taxon>Archosauria</taxon>
        <taxon>Dinosauria</taxon>
        <taxon>Saurischia</taxon>
        <taxon>Theropoda</taxon>
        <taxon>Coelurosauria</taxon>
        <taxon>Aves</taxon>
        <taxon>Neognathae</taxon>
        <taxon>Neoaves</taxon>
        <taxon>Telluraves</taxon>
        <taxon>Accipitrimorphae</taxon>
        <taxon>Accipitriformes</taxon>
        <taxon>Accipitridae</taxon>
        <taxon>Accipitrinae</taxon>
        <taxon>Buteo</taxon>
    </lineage>
</organism>
<dbReference type="GO" id="GO:0019842">
    <property type="term" value="F:vitamin binding"/>
    <property type="evidence" value="ECO:0007669"/>
    <property type="project" value="TreeGrafter"/>
</dbReference>
<dbReference type="InterPro" id="IPR053934">
    <property type="entry name" value="HTTM_dom"/>
</dbReference>
<evidence type="ECO:0000313" key="3">
    <source>
        <dbReference type="Ensembl" id="ENSBJAP00000011590.1"/>
    </source>
</evidence>
<keyword evidence="4" id="KW-1185">Reference proteome</keyword>
<dbReference type="Ensembl" id="ENSBJAT00000011919.1">
    <property type="protein sequence ID" value="ENSBJAP00000011590.1"/>
    <property type="gene ID" value="ENSBJAG00000007854.1"/>
</dbReference>
<dbReference type="Pfam" id="PF05090">
    <property type="entry name" value="HTTM"/>
    <property type="match status" value="1"/>
</dbReference>
<name>A0A8C0B4Z2_9AVES</name>
<protein>
    <recommendedName>
        <fullName evidence="2">HTTM domain-containing protein</fullName>
    </recommendedName>
</protein>
<dbReference type="PANTHER" id="PTHR12639:SF6">
    <property type="entry name" value="VITAMIN K-DEPENDENT GAMMA-CARBOXYLASE"/>
    <property type="match status" value="1"/>
</dbReference>
<dbReference type="GO" id="GO:0008488">
    <property type="term" value="F:gamma-glutamyl carboxylase activity"/>
    <property type="evidence" value="ECO:0007669"/>
    <property type="project" value="InterPro"/>
</dbReference>
<accession>A0A8C0B4Z2</accession>
<reference evidence="3" key="1">
    <citation type="submission" date="2025-08" db="UniProtKB">
        <authorList>
            <consortium name="Ensembl"/>
        </authorList>
    </citation>
    <scope>IDENTIFICATION</scope>
</reference>
<reference evidence="3" key="2">
    <citation type="submission" date="2025-09" db="UniProtKB">
        <authorList>
            <consortium name="Ensembl"/>
        </authorList>
    </citation>
    <scope>IDENTIFICATION</scope>
</reference>
<dbReference type="InterPro" id="IPR007782">
    <property type="entry name" value="VKG_COase"/>
</dbReference>
<evidence type="ECO:0000313" key="4">
    <source>
        <dbReference type="Proteomes" id="UP000694555"/>
    </source>
</evidence>
<proteinExistence type="predicted"/>